<accession>A0A931GL36</accession>
<dbReference type="SUPFAM" id="SSF53335">
    <property type="entry name" value="S-adenosyl-L-methionine-dependent methyltransferases"/>
    <property type="match status" value="1"/>
</dbReference>
<dbReference type="CDD" id="cd02440">
    <property type="entry name" value="AdoMet_MTases"/>
    <property type="match status" value="1"/>
</dbReference>
<keyword evidence="5" id="KW-1185">Reference proteome</keyword>
<gene>
    <name evidence="4" type="ORF">IW252_000861</name>
</gene>
<feature type="domain" description="Methyltransferase" evidence="3">
    <location>
        <begin position="42"/>
        <end position="133"/>
    </location>
</feature>
<proteinExistence type="predicted"/>
<protein>
    <submittedName>
        <fullName evidence="4">SAM-dependent methyltransferase</fullName>
    </submittedName>
</protein>
<evidence type="ECO:0000256" key="2">
    <source>
        <dbReference type="SAM" id="MobiDB-lite"/>
    </source>
</evidence>
<dbReference type="Gene3D" id="3.40.50.150">
    <property type="entry name" value="Vaccinia Virus protein VP39"/>
    <property type="match status" value="1"/>
</dbReference>
<evidence type="ECO:0000259" key="3">
    <source>
        <dbReference type="Pfam" id="PF13649"/>
    </source>
</evidence>
<dbReference type="RefSeq" id="WP_196835449.1">
    <property type="nucleotide sequence ID" value="NZ_JADOTZ010000001.1"/>
</dbReference>
<dbReference type="PANTHER" id="PTHR43861">
    <property type="entry name" value="TRANS-ACONITATE 2-METHYLTRANSFERASE-RELATED"/>
    <property type="match status" value="1"/>
</dbReference>
<dbReference type="PANTHER" id="PTHR43861:SF5">
    <property type="entry name" value="BLL5978 PROTEIN"/>
    <property type="match status" value="1"/>
</dbReference>
<dbReference type="InterPro" id="IPR029063">
    <property type="entry name" value="SAM-dependent_MTases_sf"/>
</dbReference>
<dbReference type="InterPro" id="IPR041698">
    <property type="entry name" value="Methyltransf_25"/>
</dbReference>
<dbReference type="Pfam" id="PF13649">
    <property type="entry name" value="Methyltransf_25"/>
    <property type="match status" value="1"/>
</dbReference>
<name>A0A931GL36_9MICC</name>
<sequence>MTHTFNKAYWEEHWEQRPAGGMLAPNPHTVQATRGLTPGTALDVGCGTGTEAVWLAERGWWVAGIDISATALATAREFGATAGVEERVQWIEADASTWTPEQRFDLVTTHYAHAPIPQLEFYARMAAWVAPGGTLILVGHLHGHGGGHAHDDGAHGGHQHGHGAAEELDPPEEATVTLEQMQAVLDPAEWDVVEAFATTREAMLPGGEVRALHDVVATARRRPDPTAPADVSH</sequence>
<reference evidence="4" key="1">
    <citation type="submission" date="2020-11" db="EMBL/GenBank/DDBJ databases">
        <title>Sequencing the genomes of 1000 actinobacteria strains.</title>
        <authorList>
            <person name="Klenk H.-P."/>
        </authorList>
    </citation>
    <scope>NUCLEOTIDE SEQUENCE</scope>
    <source>
        <strain evidence="4">DSM 26152</strain>
    </source>
</reference>
<keyword evidence="1" id="KW-0808">Transferase</keyword>
<dbReference type="EMBL" id="JADOTZ010000001">
    <property type="protein sequence ID" value="MBG6084094.1"/>
    <property type="molecule type" value="Genomic_DNA"/>
</dbReference>
<dbReference type="GO" id="GO:0008168">
    <property type="term" value="F:methyltransferase activity"/>
    <property type="evidence" value="ECO:0007669"/>
    <property type="project" value="UniProtKB-KW"/>
</dbReference>
<comment type="caution">
    <text evidence="4">The sequence shown here is derived from an EMBL/GenBank/DDBJ whole genome shotgun (WGS) entry which is preliminary data.</text>
</comment>
<evidence type="ECO:0000256" key="1">
    <source>
        <dbReference type="ARBA" id="ARBA00022679"/>
    </source>
</evidence>
<evidence type="ECO:0000313" key="4">
    <source>
        <dbReference type="EMBL" id="MBG6084094.1"/>
    </source>
</evidence>
<keyword evidence="4" id="KW-0489">Methyltransferase</keyword>
<feature type="region of interest" description="Disordered" evidence="2">
    <location>
        <begin position="146"/>
        <end position="167"/>
    </location>
</feature>
<dbReference type="Proteomes" id="UP000625033">
    <property type="component" value="Unassembled WGS sequence"/>
</dbReference>
<dbReference type="AlphaFoldDB" id="A0A931GL36"/>
<dbReference type="GO" id="GO:0032259">
    <property type="term" value="P:methylation"/>
    <property type="evidence" value="ECO:0007669"/>
    <property type="project" value="UniProtKB-KW"/>
</dbReference>
<evidence type="ECO:0000313" key="5">
    <source>
        <dbReference type="Proteomes" id="UP000625033"/>
    </source>
</evidence>
<organism evidence="4 5">
    <name type="scientific">Zhihengliuella flava</name>
    <dbReference type="NCBI Taxonomy" id="1285193"/>
    <lineage>
        <taxon>Bacteria</taxon>
        <taxon>Bacillati</taxon>
        <taxon>Actinomycetota</taxon>
        <taxon>Actinomycetes</taxon>
        <taxon>Micrococcales</taxon>
        <taxon>Micrococcaceae</taxon>
        <taxon>Zhihengliuella</taxon>
    </lineage>
</organism>